<sequence>MQTLKKVVPYLAVIVTVTALYNLQQEDTLSKGESQYIDQFFENQQETGDEN</sequence>
<accession>A0A7T6ZDW0</accession>
<dbReference type="Pfam" id="PF26359">
    <property type="entry name" value="YwtC"/>
    <property type="match status" value="1"/>
</dbReference>
<gene>
    <name evidence="2" type="ORF">HUG20_17190</name>
</gene>
<protein>
    <submittedName>
        <fullName evidence="2">Uncharacterized protein</fullName>
    </submittedName>
</protein>
<evidence type="ECO:0000313" key="3">
    <source>
        <dbReference type="Proteomes" id="UP000595349"/>
    </source>
</evidence>
<keyword evidence="1" id="KW-0812">Transmembrane</keyword>
<dbReference type="KEGG" id="scib:HUG20_17190"/>
<reference evidence="2 3" key="1">
    <citation type="submission" date="2020-06" db="EMBL/GenBank/DDBJ databases">
        <title>Genomic analysis of Salicibibacter sp. NKC21-4.</title>
        <authorList>
            <person name="Oh Y.J."/>
        </authorList>
    </citation>
    <scope>NUCLEOTIDE SEQUENCE [LARGE SCALE GENOMIC DNA]</scope>
    <source>
        <strain evidence="2 3">NKC21-4</strain>
    </source>
</reference>
<dbReference type="AlphaFoldDB" id="A0A7T6ZDW0"/>
<evidence type="ECO:0000256" key="1">
    <source>
        <dbReference type="SAM" id="Phobius"/>
    </source>
</evidence>
<name>A0A7T6ZDW0_9BACI</name>
<proteinExistence type="predicted"/>
<feature type="transmembrane region" description="Helical" evidence="1">
    <location>
        <begin position="7"/>
        <end position="24"/>
    </location>
</feature>
<dbReference type="Proteomes" id="UP000595349">
    <property type="component" value="Chromosome"/>
</dbReference>
<dbReference type="EMBL" id="CP054706">
    <property type="protein sequence ID" value="QQK81475.1"/>
    <property type="molecule type" value="Genomic_DNA"/>
</dbReference>
<organism evidence="2 3">
    <name type="scientific">Salicibibacter cibi</name>
    <dbReference type="NCBI Taxonomy" id="2743001"/>
    <lineage>
        <taxon>Bacteria</taxon>
        <taxon>Bacillati</taxon>
        <taxon>Bacillota</taxon>
        <taxon>Bacilli</taxon>
        <taxon>Bacillales</taxon>
        <taxon>Bacillaceae</taxon>
        <taxon>Salicibibacter</taxon>
    </lineage>
</organism>
<evidence type="ECO:0000313" key="2">
    <source>
        <dbReference type="EMBL" id="QQK81475.1"/>
    </source>
</evidence>
<dbReference type="RefSeq" id="WP_200085901.1">
    <property type="nucleotide sequence ID" value="NZ_CP054706.1"/>
</dbReference>
<keyword evidence="1" id="KW-1133">Transmembrane helix</keyword>
<keyword evidence="3" id="KW-1185">Reference proteome</keyword>
<keyword evidence="1" id="KW-0472">Membrane</keyword>
<dbReference type="InterPro" id="IPR058890">
    <property type="entry name" value="YwtC-like"/>
</dbReference>